<accession>A0A151RJI4</accession>
<name>A0A151RJI4_CAJCA</name>
<dbReference type="PANTHER" id="PTHR35317">
    <property type="entry name" value="OS04G0629600 PROTEIN"/>
    <property type="match status" value="1"/>
</dbReference>
<protein>
    <recommendedName>
        <fullName evidence="3">Retrovirus-related Pol polyprotein from transposon TNT 1-94</fullName>
    </recommendedName>
</protein>
<dbReference type="Gramene" id="C.cajan_36222.t">
    <property type="protein sequence ID" value="C.cajan_36222.t.cds1"/>
    <property type="gene ID" value="C.cajan_36222"/>
</dbReference>
<gene>
    <name evidence="1" type="ORF">KK1_036003</name>
</gene>
<dbReference type="Proteomes" id="UP000075243">
    <property type="component" value="Unassembled WGS sequence"/>
</dbReference>
<evidence type="ECO:0000313" key="2">
    <source>
        <dbReference type="Proteomes" id="UP000075243"/>
    </source>
</evidence>
<evidence type="ECO:0008006" key="3">
    <source>
        <dbReference type="Google" id="ProtNLM"/>
    </source>
</evidence>
<proteinExistence type="predicted"/>
<sequence>MESNKIVAEYITHVQTMVNTMKGLGENLVELQVIEKVLHTLPTKFDHIVVAIEETKNLENLSLEELQGSSESHEYRLIERGEE</sequence>
<dbReference type="PANTHER" id="PTHR35317:SF23">
    <property type="entry name" value="OS04G0629600 PROTEIN"/>
    <property type="match status" value="1"/>
</dbReference>
<dbReference type="Pfam" id="PF14223">
    <property type="entry name" value="Retrotran_gag_2"/>
    <property type="match status" value="1"/>
</dbReference>
<organism evidence="1 2">
    <name type="scientific">Cajanus cajan</name>
    <name type="common">Pigeon pea</name>
    <name type="synonym">Cajanus indicus</name>
    <dbReference type="NCBI Taxonomy" id="3821"/>
    <lineage>
        <taxon>Eukaryota</taxon>
        <taxon>Viridiplantae</taxon>
        <taxon>Streptophyta</taxon>
        <taxon>Embryophyta</taxon>
        <taxon>Tracheophyta</taxon>
        <taxon>Spermatophyta</taxon>
        <taxon>Magnoliopsida</taxon>
        <taxon>eudicotyledons</taxon>
        <taxon>Gunneridae</taxon>
        <taxon>Pentapetalae</taxon>
        <taxon>rosids</taxon>
        <taxon>fabids</taxon>
        <taxon>Fabales</taxon>
        <taxon>Fabaceae</taxon>
        <taxon>Papilionoideae</taxon>
        <taxon>50 kb inversion clade</taxon>
        <taxon>NPAAA clade</taxon>
        <taxon>indigoferoid/millettioid clade</taxon>
        <taxon>Phaseoleae</taxon>
        <taxon>Cajanus</taxon>
    </lineage>
</organism>
<reference evidence="1" key="1">
    <citation type="journal article" date="2012" name="Nat. Biotechnol.">
        <title>Draft genome sequence of pigeonpea (Cajanus cajan), an orphan legume crop of resource-poor farmers.</title>
        <authorList>
            <person name="Varshney R.K."/>
            <person name="Chen W."/>
            <person name="Li Y."/>
            <person name="Bharti A.K."/>
            <person name="Saxena R.K."/>
            <person name="Schlueter J.A."/>
            <person name="Donoghue M.T."/>
            <person name="Azam S."/>
            <person name="Fan G."/>
            <person name="Whaley A.M."/>
            <person name="Farmer A.D."/>
            <person name="Sheridan J."/>
            <person name="Iwata A."/>
            <person name="Tuteja R."/>
            <person name="Penmetsa R.V."/>
            <person name="Wu W."/>
            <person name="Upadhyaya H.D."/>
            <person name="Yang S.P."/>
            <person name="Shah T."/>
            <person name="Saxena K.B."/>
            <person name="Michael T."/>
            <person name="McCombie W.R."/>
            <person name="Yang B."/>
            <person name="Zhang G."/>
            <person name="Yang H."/>
            <person name="Wang J."/>
            <person name="Spillane C."/>
            <person name="Cook D.R."/>
            <person name="May G.D."/>
            <person name="Xu X."/>
            <person name="Jackson S.A."/>
        </authorList>
    </citation>
    <scope>NUCLEOTIDE SEQUENCE [LARGE SCALE GENOMIC DNA]</scope>
</reference>
<evidence type="ECO:0000313" key="1">
    <source>
        <dbReference type="EMBL" id="KYP42595.1"/>
    </source>
</evidence>
<keyword evidence="2" id="KW-1185">Reference proteome</keyword>
<dbReference type="AlphaFoldDB" id="A0A151RJI4"/>
<dbReference type="OMA" id="IHAHGES"/>
<dbReference type="EMBL" id="KQ483710">
    <property type="protein sequence ID" value="KYP42595.1"/>
    <property type="molecule type" value="Genomic_DNA"/>
</dbReference>